<proteinExistence type="predicted"/>
<dbReference type="InterPro" id="IPR002763">
    <property type="entry name" value="DUF72"/>
</dbReference>
<keyword evidence="2" id="KW-1185">Reference proteome</keyword>
<dbReference type="Proteomes" id="UP000277579">
    <property type="component" value="Unassembled WGS sequence"/>
</dbReference>
<dbReference type="EMBL" id="RBLC01000005">
    <property type="protein sequence ID" value="RKS19031.1"/>
    <property type="molecule type" value="Genomic_DNA"/>
</dbReference>
<gene>
    <name evidence="1" type="ORF">CLV94_2982</name>
</gene>
<protein>
    <submittedName>
        <fullName evidence="1">Uncharacterized protein YecE (DUF72 family)</fullName>
    </submittedName>
</protein>
<dbReference type="InterPro" id="IPR036520">
    <property type="entry name" value="UPF0759_sf"/>
</dbReference>
<organism evidence="1 2">
    <name type="scientific">Flavobacterium endophyticum</name>
    <dbReference type="NCBI Taxonomy" id="1540163"/>
    <lineage>
        <taxon>Bacteria</taxon>
        <taxon>Pseudomonadati</taxon>
        <taxon>Bacteroidota</taxon>
        <taxon>Flavobacteriia</taxon>
        <taxon>Flavobacteriales</taxon>
        <taxon>Flavobacteriaceae</taxon>
        <taxon>Flavobacterium</taxon>
    </lineage>
</organism>
<evidence type="ECO:0000313" key="2">
    <source>
        <dbReference type="Proteomes" id="UP000277579"/>
    </source>
</evidence>
<dbReference type="PANTHER" id="PTHR30348">
    <property type="entry name" value="UNCHARACTERIZED PROTEIN YECE"/>
    <property type="match status" value="1"/>
</dbReference>
<sequence>MKKEKIIIGCSSYNTAEWKGLFYPEDLPKSKWFQFYCQHFATYELNATFYRFPTVKSLQSWYEKSPEEFTFSVKAPKQITHIQKFADCEALIEDFYAVCSAGLKDKLGCVLFQLPPSFTYTEERLQLILGYLKPEFKNVIEFRNESWWNSQVFDAFSKSKAVFCNVRYPKLPEGIIKTSSVGYLRFHGSQKLFYSSYSKEELEKVHDEIKKSGVETFFVYFNNTASSAGILNALEMKRLQ</sequence>
<evidence type="ECO:0000313" key="1">
    <source>
        <dbReference type="EMBL" id="RKS19031.1"/>
    </source>
</evidence>
<reference evidence="1 2" key="1">
    <citation type="submission" date="2018-10" db="EMBL/GenBank/DDBJ databases">
        <title>Genomic Encyclopedia of Archaeal and Bacterial Type Strains, Phase II (KMG-II): from individual species to whole genera.</title>
        <authorList>
            <person name="Goeker M."/>
        </authorList>
    </citation>
    <scope>NUCLEOTIDE SEQUENCE [LARGE SCALE GENOMIC DNA]</scope>
    <source>
        <strain evidence="1 2">DSM 29537</strain>
    </source>
</reference>
<dbReference type="Gene3D" id="3.20.20.410">
    <property type="entry name" value="Protein of unknown function UPF0759"/>
    <property type="match status" value="1"/>
</dbReference>
<dbReference type="SUPFAM" id="SSF117396">
    <property type="entry name" value="TM1631-like"/>
    <property type="match status" value="1"/>
</dbReference>
<name>A0A495LZI6_9FLAO</name>
<dbReference type="OrthoDB" id="9780310at2"/>
<dbReference type="PANTHER" id="PTHR30348:SF4">
    <property type="entry name" value="DUF72 DOMAIN-CONTAINING PROTEIN"/>
    <property type="match status" value="1"/>
</dbReference>
<comment type="caution">
    <text evidence="1">The sequence shown here is derived from an EMBL/GenBank/DDBJ whole genome shotgun (WGS) entry which is preliminary data.</text>
</comment>
<dbReference type="AlphaFoldDB" id="A0A495LZI6"/>
<dbReference type="RefSeq" id="WP_121377271.1">
    <property type="nucleotide sequence ID" value="NZ_RBLC01000005.1"/>
</dbReference>
<dbReference type="Pfam" id="PF01904">
    <property type="entry name" value="DUF72"/>
    <property type="match status" value="1"/>
</dbReference>
<accession>A0A495LZI6</accession>